<dbReference type="Pfam" id="PF00725">
    <property type="entry name" value="3HCDH"/>
    <property type="match status" value="1"/>
</dbReference>
<dbReference type="PANTHER" id="PTHR43612">
    <property type="entry name" value="TRIFUNCTIONAL ENZYME SUBUNIT ALPHA"/>
    <property type="match status" value="1"/>
</dbReference>
<evidence type="ECO:0000256" key="8">
    <source>
        <dbReference type="ARBA" id="ARBA00023002"/>
    </source>
</evidence>
<dbReference type="EMBL" id="JAPWIS010000043">
    <property type="protein sequence ID" value="MCZ4590204.1"/>
    <property type="molecule type" value="Genomic_DNA"/>
</dbReference>
<feature type="domain" description="3-hydroxyacyl-CoA dehydrogenase NAD binding" evidence="18">
    <location>
        <begin position="355"/>
        <end position="463"/>
    </location>
</feature>
<dbReference type="InterPro" id="IPR006180">
    <property type="entry name" value="3-OHacyl-CoA_DH_CS"/>
</dbReference>
<comment type="function">
    <text evidence="1">Could possibly oxidize fatty acids using specific components.</text>
</comment>
<dbReference type="Gene3D" id="3.40.50.720">
    <property type="entry name" value="NAD(P)-binding Rossmann-like Domain"/>
    <property type="match status" value="1"/>
</dbReference>
<dbReference type="Pfam" id="PF02737">
    <property type="entry name" value="3HCDH_N"/>
    <property type="match status" value="1"/>
</dbReference>
<reference evidence="20" key="2">
    <citation type="submission" date="2023-07" db="EMBL/GenBank/DDBJ databases">
        <title>Genomic analysis of Rhodococcus opacus VOC-14 with glycol ethers degradation activity.</title>
        <authorList>
            <person name="Narkevich D.A."/>
            <person name="Hlushen A.M."/>
            <person name="Akhremchuk A.E."/>
            <person name="Sikolenko M.A."/>
            <person name="Valentovich L.N."/>
        </authorList>
    </citation>
    <scope>NUCLEOTIDE SEQUENCE</scope>
    <source>
        <strain evidence="20">VOC-14</strain>
        <plasmid evidence="20">pRho-VOC14-L</plasmid>
    </source>
</reference>
<dbReference type="Proteomes" id="UP001231166">
    <property type="component" value="Plasmid pRho-VOC14-L"/>
</dbReference>
<keyword evidence="6" id="KW-0276">Fatty acid metabolism</keyword>
<evidence type="ECO:0000256" key="13">
    <source>
        <dbReference type="ARBA" id="ARBA00023709"/>
    </source>
</evidence>
<evidence type="ECO:0000256" key="11">
    <source>
        <dbReference type="ARBA" id="ARBA00023239"/>
    </source>
</evidence>
<dbReference type="SUPFAM" id="SSF48179">
    <property type="entry name" value="6-phosphogluconate dehydrogenase C-terminal domain-like"/>
    <property type="match status" value="2"/>
</dbReference>
<keyword evidence="20" id="KW-0614">Plasmid</keyword>
<dbReference type="SUPFAM" id="SSF52096">
    <property type="entry name" value="ClpP/crotonase"/>
    <property type="match status" value="1"/>
</dbReference>
<dbReference type="PANTHER" id="PTHR43612:SF3">
    <property type="entry name" value="TRIFUNCTIONAL ENZYME SUBUNIT ALPHA, MITOCHONDRIAL"/>
    <property type="match status" value="1"/>
</dbReference>
<dbReference type="Proteomes" id="UP001066327">
    <property type="component" value="Unassembled WGS sequence"/>
</dbReference>
<evidence type="ECO:0000256" key="12">
    <source>
        <dbReference type="ARBA" id="ARBA00023268"/>
    </source>
</evidence>
<comment type="similarity">
    <text evidence="3">In the central section; belongs to the 3-hydroxyacyl-CoA dehydrogenase family.</text>
</comment>
<dbReference type="Gene3D" id="1.10.1040.50">
    <property type="match status" value="1"/>
</dbReference>
<dbReference type="EC" id="4.2.1.17" evidence="5"/>
<evidence type="ECO:0000256" key="7">
    <source>
        <dbReference type="ARBA" id="ARBA00022963"/>
    </source>
</evidence>
<dbReference type="EMBL" id="CP130956">
    <property type="protein sequence ID" value="WLF52309.1"/>
    <property type="molecule type" value="Genomic_DNA"/>
</dbReference>
<comment type="catalytic activity">
    <reaction evidence="13">
        <text>a (3S)-3-hydroxyacyl-CoA = a (2E)-enoyl-CoA + H2O</text>
        <dbReference type="Rhea" id="RHEA:16105"/>
        <dbReference type="ChEBI" id="CHEBI:15377"/>
        <dbReference type="ChEBI" id="CHEBI:57318"/>
        <dbReference type="ChEBI" id="CHEBI:58856"/>
        <dbReference type="EC" id="4.2.1.17"/>
    </reaction>
</comment>
<dbReference type="InterPro" id="IPR008927">
    <property type="entry name" value="6-PGluconate_DH-like_C_sf"/>
</dbReference>
<dbReference type="InterPro" id="IPR029045">
    <property type="entry name" value="ClpP/crotonase-like_dom_sf"/>
</dbReference>
<dbReference type="InterPro" id="IPR050136">
    <property type="entry name" value="FA_oxidation_alpha_subunit"/>
</dbReference>
<feature type="domain" description="3-hydroxyacyl-CoA dehydrogenase C-terminal" evidence="17">
    <location>
        <begin position="466"/>
        <end position="563"/>
    </location>
</feature>
<evidence type="ECO:0000256" key="16">
    <source>
        <dbReference type="RuleBase" id="RU003707"/>
    </source>
</evidence>
<evidence type="ECO:0000256" key="9">
    <source>
        <dbReference type="ARBA" id="ARBA00023027"/>
    </source>
</evidence>
<evidence type="ECO:0000259" key="17">
    <source>
        <dbReference type="Pfam" id="PF00725"/>
    </source>
</evidence>
<evidence type="ECO:0000256" key="2">
    <source>
        <dbReference type="ARBA" id="ARBA00005005"/>
    </source>
</evidence>
<dbReference type="PROSITE" id="PS00166">
    <property type="entry name" value="ENOYL_COA_HYDRATASE"/>
    <property type="match status" value="1"/>
</dbReference>
<keyword evidence="10" id="KW-0443">Lipid metabolism</keyword>
<proteinExistence type="inferred from homology"/>
<evidence type="ECO:0000259" key="18">
    <source>
        <dbReference type="Pfam" id="PF02737"/>
    </source>
</evidence>
<dbReference type="InterPro" id="IPR018376">
    <property type="entry name" value="Enoyl-CoA_hyd/isom_CS"/>
</dbReference>
<organism evidence="20 22">
    <name type="scientific">Rhodococcus opacus</name>
    <name type="common">Nocardia opaca</name>
    <dbReference type="NCBI Taxonomy" id="37919"/>
    <lineage>
        <taxon>Bacteria</taxon>
        <taxon>Bacillati</taxon>
        <taxon>Actinomycetota</taxon>
        <taxon>Actinomycetes</taxon>
        <taxon>Mycobacteriales</taxon>
        <taxon>Nocardiaceae</taxon>
        <taxon>Rhodococcus</taxon>
    </lineage>
</organism>
<evidence type="ECO:0000256" key="4">
    <source>
        <dbReference type="ARBA" id="ARBA00008750"/>
    </source>
</evidence>
<dbReference type="InterPro" id="IPR006108">
    <property type="entry name" value="3HC_DH_C"/>
</dbReference>
<gene>
    <name evidence="19" type="ORF">O4328_42450</name>
    <name evidence="20" type="ORF">Q5707_43760</name>
</gene>
<comment type="similarity">
    <text evidence="16">Belongs to the enoyl-CoA hydratase/isomerase family.</text>
</comment>
<keyword evidence="11" id="KW-0456">Lyase</keyword>
<comment type="pathway">
    <text evidence="2">Lipid metabolism; fatty acid beta-oxidation.</text>
</comment>
<dbReference type="InterPro" id="IPR001753">
    <property type="entry name" value="Enoyl-CoA_hydra/iso"/>
</dbReference>
<evidence type="ECO:0000256" key="6">
    <source>
        <dbReference type="ARBA" id="ARBA00022832"/>
    </source>
</evidence>
<evidence type="ECO:0000313" key="21">
    <source>
        <dbReference type="Proteomes" id="UP001066327"/>
    </source>
</evidence>
<comment type="similarity">
    <text evidence="4">In the N-terminal section; belongs to the enoyl-CoA hydratase/isomerase family.</text>
</comment>
<dbReference type="Pfam" id="PF00378">
    <property type="entry name" value="ECH_1"/>
    <property type="match status" value="1"/>
</dbReference>
<dbReference type="GO" id="GO:0070403">
    <property type="term" value="F:NAD+ binding"/>
    <property type="evidence" value="ECO:0007669"/>
    <property type="project" value="InterPro"/>
</dbReference>
<keyword evidence="8" id="KW-0560">Oxidoreductase</keyword>
<evidence type="ECO:0000313" key="22">
    <source>
        <dbReference type="Proteomes" id="UP001231166"/>
    </source>
</evidence>
<dbReference type="CDD" id="cd06558">
    <property type="entry name" value="crotonase-like"/>
    <property type="match status" value="1"/>
</dbReference>
<dbReference type="RefSeq" id="WP_269592912.1">
    <property type="nucleotide sequence ID" value="NZ_CP130956.1"/>
</dbReference>
<name>A0AAX3YVI5_RHOOP</name>
<dbReference type="GO" id="GO:0004300">
    <property type="term" value="F:enoyl-CoA hydratase activity"/>
    <property type="evidence" value="ECO:0007669"/>
    <property type="project" value="UniProtKB-EC"/>
</dbReference>
<reference evidence="19" key="1">
    <citation type="submission" date="2022-12" db="EMBL/GenBank/DDBJ databases">
        <authorList>
            <person name="Krivoruchko A.V."/>
            <person name="Elkin A."/>
        </authorList>
    </citation>
    <scope>NUCLEOTIDE SEQUENCE</scope>
    <source>
        <strain evidence="19">IEGM 249</strain>
    </source>
</reference>
<dbReference type="InterPro" id="IPR006176">
    <property type="entry name" value="3-OHacyl-CoA_DH_NAD-bd"/>
</dbReference>
<accession>A0AAX3YVI5</accession>
<evidence type="ECO:0000256" key="14">
    <source>
        <dbReference type="ARBA" id="ARBA00023717"/>
    </source>
</evidence>
<evidence type="ECO:0000256" key="1">
    <source>
        <dbReference type="ARBA" id="ARBA00002994"/>
    </source>
</evidence>
<dbReference type="GO" id="GO:0016509">
    <property type="term" value="F:long-chain (3S)-3-hydroxyacyl-CoA dehydrogenase (NAD+) activity"/>
    <property type="evidence" value="ECO:0007669"/>
    <property type="project" value="TreeGrafter"/>
</dbReference>
<protein>
    <recommendedName>
        <fullName evidence="5">enoyl-CoA hydratase</fullName>
        <ecNumber evidence="5">4.2.1.17</ecNumber>
    </recommendedName>
</protein>
<evidence type="ECO:0000256" key="3">
    <source>
        <dbReference type="ARBA" id="ARBA00007005"/>
    </source>
</evidence>
<dbReference type="SUPFAM" id="SSF51735">
    <property type="entry name" value="NAD(P)-binding Rossmann-fold domains"/>
    <property type="match status" value="1"/>
</dbReference>
<geneLocation type="plasmid" evidence="20 22">
    <name>pRho-VOC14-L</name>
</geneLocation>
<evidence type="ECO:0000256" key="10">
    <source>
        <dbReference type="ARBA" id="ARBA00023098"/>
    </source>
</evidence>
<keyword evidence="12" id="KW-0511">Multifunctional enzyme</keyword>
<dbReference type="Gene3D" id="3.90.226.10">
    <property type="entry name" value="2-enoyl-CoA Hydratase, Chain A, domain 1"/>
    <property type="match status" value="1"/>
</dbReference>
<dbReference type="PROSITE" id="PS00067">
    <property type="entry name" value="3HCDH"/>
    <property type="match status" value="1"/>
</dbReference>
<evidence type="ECO:0000313" key="20">
    <source>
        <dbReference type="EMBL" id="WLF52309.1"/>
    </source>
</evidence>
<keyword evidence="21" id="KW-1185">Reference proteome</keyword>
<dbReference type="AlphaFoldDB" id="A0AAX3YVI5"/>
<keyword evidence="7" id="KW-0442">Lipid degradation</keyword>
<sequence length="681" mass="71081">MTDFNHPMFGWQHDSDGVVIITMDDPDNSANTANERFTDEFPVVLDHLEAMRDSIAGVVLTSSKKTFFAGADLTTFVTAGPEEIPGVEAMLNRLKENLRRLETLGRPVVAAINGAALGGGYEISLACHLRVVVNSPGAVVGLPESTLGLLAGAGGVVRTVRMFGVEKALNEILLPGTRFTPDKALEAGLVDEVVDSADELIAAAKRLIAQHPDPGQPWDAPGYCIPGGSTGDSHMAPVLTMLPALLRTKTQGAPAPAAEAILSAAVEGAAVDFETAQAIESRYCAALVGSQISSNIIKAKFFDPRAIRNAQRPLAGAPPFRAEKVLVIGGGPVAEGVAAACAAAGIEVSTVTAGSIENASTDIDVVIESVFEDAVARRQLLAAVLGKLGPETLVLSNSSALPIGVLAAGDAAPERFVGMHFFAPVERMPLVEVIAGEKTSDKTLSKALDFARQIGKSAIIVGDGPGFFTTRILHAYLDEALLLLTEGVPASSIECAATRAGYPVGPLALLDDLSFPVMGRICAEIIGGGNLDATGSTVGSFIQRMDGEFGRSGRASGLGFYDYAQGRRRGTWSGLSDAVGVVNADIAFSDLQERLLFREALEAIHCFDDGVARTVPEANVGSILGVGFPAWTGGALQYANQYDGGLAGFVARCEELAQVDGPRFTPTSSLCERAESNCAYE</sequence>
<evidence type="ECO:0000256" key="5">
    <source>
        <dbReference type="ARBA" id="ARBA00012076"/>
    </source>
</evidence>
<keyword evidence="9" id="KW-0520">NAD</keyword>
<comment type="catalytic activity">
    <reaction evidence="14">
        <text>a 4-saturated-(3S)-3-hydroxyacyl-CoA = a (3E)-enoyl-CoA + H2O</text>
        <dbReference type="Rhea" id="RHEA:20724"/>
        <dbReference type="ChEBI" id="CHEBI:15377"/>
        <dbReference type="ChEBI" id="CHEBI:58521"/>
        <dbReference type="ChEBI" id="CHEBI:137480"/>
        <dbReference type="EC" id="4.2.1.17"/>
    </reaction>
</comment>
<comment type="catalytic activity">
    <reaction evidence="15">
        <text>a (3S)-3-hydroxyacyl-CoA + NAD(+) = a 3-oxoacyl-CoA + NADH + H(+)</text>
        <dbReference type="Rhea" id="RHEA:22432"/>
        <dbReference type="ChEBI" id="CHEBI:15378"/>
        <dbReference type="ChEBI" id="CHEBI:57318"/>
        <dbReference type="ChEBI" id="CHEBI:57540"/>
        <dbReference type="ChEBI" id="CHEBI:57945"/>
        <dbReference type="ChEBI" id="CHEBI:90726"/>
        <dbReference type="EC" id="1.1.1.35"/>
    </reaction>
</comment>
<evidence type="ECO:0000313" key="19">
    <source>
        <dbReference type="EMBL" id="MCZ4590204.1"/>
    </source>
</evidence>
<evidence type="ECO:0000256" key="15">
    <source>
        <dbReference type="ARBA" id="ARBA00049556"/>
    </source>
</evidence>
<dbReference type="GO" id="GO:0006635">
    <property type="term" value="P:fatty acid beta-oxidation"/>
    <property type="evidence" value="ECO:0007669"/>
    <property type="project" value="UniProtKB-ARBA"/>
</dbReference>
<dbReference type="InterPro" id="IPR036291">
    <property type="entry name" value="NAD(P)-bd_dom_sf"/>
</dbReference>